<dbReference type="InterPro" id="IPR052537">
    <property type="entry name" value="Extradiol_RC_dioxygenase"/>
</dbReference>
<dbReference type="Proteomes" id="UP000050497">
    <property type="component" value="Unassembled WGS sequence"/>
</dbReference>
<dbReference type="OrthoDB" id="9785698at2"/>
<dbReference type="PROSITE" id="PS51819">
    <property type="entry name" value="VOC"/>
    <property type="match status" value="2"/>
</dbReference>
<name>A0A0N8KE99_9HYPH</name>
<organism evidence="2 4">
    <name type="scientific">Saliniramus fredricksonii</name>
    <dbReference type="NCBI Taxonomy" id="1653334"/>
    <lineage>
        <taxon>Bacteria</taxon>
        <taxon>Pseudomonadati</taxon>
        <taxon>Pseudomonadota</taxon>
        <taxon>Alphaproteobacteria</taxon>
        <taxon>Hyphomicrobiales</taxon>
        <taxon>Salinarimonadaceae</taxon>
        <taxon>Saliniramus</taxon>
    </lineage>
</organism>
<dbReference type="SUPFAM" id="SSF54593">
    <property type="entry name" value="Glyoxalase/Bleomycin resistance protein/Dihydroxybiphenyl dioxygenase"/>
    <property type="match status" value="1"/>
</dbReference>
<dbReference type="InterPro" id="IPR004360">
    <property type="entry name" value="Glyas_Fos-R_dOase_dom"/>
</dbReference>
<dbReference type="STRING" id="1653334.GA0071312_0972"/>
<dbReference type="PANTHER" id="PTHR36110">
    <property type="entry name" value="RING-CLEAVING DIOXYGENASE MHQE-RELATED"/>
    <property type="match status" value="1"/>
</dbReference>
<dbReference type="Pfam" id="PF00903">
    <property type="entry name" value="Glyoxalase"/>
    <property type="match status" value="2"/>
</dbReference>
<gene>
    <name evidence="3" type="ORF">GA0071312_0972</name>
    <name evidence="2" type="ORF">HLUCCO17_09830</name>
</gene>
<dbReference type="Gene3D" id="3.10.180.10">
    <property type="entry name" value="2,3-Dihydroxybiphenyl 1,2-Dioxygenase, domain 1"/>
    <property type="match status" value="2"/>
</dbReference>
<dbReference type="AlphaFoldDB" id="A0A0N8KE99"/>
<evidence type="ECO:0000313" key="5">
    <source>
        <dbReference type="Proteomes" id="UP000182800"/>
    </source>
</evidence>
<dbReference type="InterPro" id="IPR037523">
    <property type="entry name" value="VOC_core"/>
</dbReference>
<feature type="domain" description="VOC" evidence="1">
    <location>
        <begin position="5"/>
        <end position="129"/>
    </location>
</feature>
<evidence type="ECO:0000313" key="2">
    <source>
        <dbReference type="EMBL" id="KPQ10746.1"/>
    </source>
</evidence>
<accession>A0A0N8KE99</accession>
<dbReference type="Proteomes" id="UP000182800">
    <property type="component" value="Unassembled WGS sequence"/>
</dbReference>
<feature type="domain" description="VOC" evidence="1">
    <location>
        <begin position="151"/>
        <end position="270"/>
    </location>
</feature>
<dbReference type="InterPro" id="IPR029068">
    <property type="entry name" value="Glyas_Bleomycin-R_OHBP_Dase"/>
</dbReference>
<evidence type="ECO:0000313" key="3">
    <source>
        <dbReference type="EMBL" id="SCC79549.1"/>
    </source>
</evidence>
<sequence>MSVAGIHHVTAMAGAPWRNRHFHAEILGQRLVKRTVNFDDPSTWHLYYGDAAGRPGSALTFFPWPHIAPGHPGDGETVETAFRAPAGAIGFWRERLESHGVACAEDERQGRRALTFRDPDGMAFAIIGVAGAEDEPAWTVPGIDEAQALRGFESVTLAVPDPEATAAILRDVLGFRHSEARPGYLGLAGSDSPLTAVEIAQSAYGTRPRLGAGSVHHVAFRAADDAAQAAMAQTLRERFGIAATEQRDRNYFRSIYFREPGGVLFEIATDGPGFAVDEDPGHLGESLKLPPGLEARRETIAARLPSLEREDA</sequence>
<protein>
    <submittedName>
        <fullName evidence="2">Glyoxalase family protein</fullName>
    </submittedName>
</protein>
<dbReference type="EMBL" id="LJSX01000013">
    <property type="protein sequence ID" value="KPQ10746.1"/>
    <property type="molecule type" value="Genomic_DNA"/>
</dbReference>
<evidence type="ECO:0000313" key="4">
    <source>
        <dbReference type="Proteomes" id="UP000050497"/>
    </source>
</evidence>
<dbReference type="PATRIC" id="fig|1653334.4.peg.3075"/>
<reference evidence="2 4" key="1">
    <citation type="submission" date="2015-09" db="EMBL/GenBank/DDBJ databases">
        <title>Identification and resolution of microdiversity through metagenomic sequencing of parallel consortia.</title>
        <authorList>
            <person name="Nelson W.C."/>
            <person name="Romine M.F."/>
            <person name="Lindemann S.R."/>
        </authorList>
    </citation>
    <scope>NUCLEOTIDE SEQUENCE [LARGE SCALE GENOMIC DNA]</scope>
    <source>
        <strain evidence="2">HL-109</strain>
    </source>
</reference>
<keyword evidence="5" id="KW-1185">Reference proteome</keyword>
<evidence type="ECO:0000259" key="1">
    <source>
        <dbReference type="PROSITE" id="PS51819"/>
    </source>
</evidence>
<comment type="caution">
    <text evidence="2">The sequence shown here is derived from an EMBL/GenBank/DDBJ whole genome shotgun (WGS) entry which is preliminary data.</text>
</comment>
<proteinExistence type="predicted"/>
<dbReference type="RefSeq" id="WP_074444231.1">
    <property type="nucleotide sequence ID" value="NZ_FMBM01000001.1"/>
</dbReference>
<reference evidence="3 5" key="2">
    <citation type="submission" date="2016-08" db="EMBL/GenBank/DDBJ databases">
        <authorList>
            <person name="Varghese N."/>
            <person name="Submissions Spin"/>
        </authorList>
    </citation>
    <scope>NUCLEOTIDE SEQUENCE [LARGE SCALE GENOMIC DNA]</scope>
    <source>
        <strain evidence="3 5">HL-109</strain>
    </source>
</reference>
<dbReference type="EMBL" id="FMBM01000001">
    <property type="protein sequence ID" value="SCC79549.1"/>
    <property type="molecule type" value="Genomic_DNA"/>
</dbReference>
<dbReference type="PANTHER" id="PTHR36110:SF2">
    <property type="entry name" value="RING-CLEAVING DIOXYGENASE MHQE-RELATED"/>
    <property type="match status" value="1"/>
</dbReference>